<dbReference type="Gene3D" id="3.30.565.10">
    <property type="entry name" value="Histidine kinase-like ATPase, C-terminal domain"/>
    <property type="match status" value="1"/>
</dbReference>
<feature type="domain" description="Histidine kinase" evidence="8">
    <location>
        <begin position="271"/>
        <end position="465"/>
    </location>
</feature>
<dbReference type="InterPro" id="IPR036890">
    <property type="entry name" value="HATPase_C_sf"/>
</dbReference>
<evidence type="ECO:0000259" key="8">
    <source>
        <dbReference type="PROSITE" id="PS50109"/>
    </source>
</evidence>
<dbReference type="PROSITE" id="PS50109">
    <property type="entry name" value="HIS_KIN"/>
    <property type="match status" value="1"/>
</dbReference>
<dbReference type="PANTHER" id="PTHR41523:SF8">
    <property type="entry name" value="ETHYLENE RESPONSE SENSOR PROTEIN"/>
    <property type="match status" value="1"/>
</dbReference>
<evidence type="ECO:0000313" key="11">
    <source>
        <dbReference type="Proteomes" id="UP000237350"/>
    </source>
</evidence>
<evidence type="ECO:0000259" key="9">
    <source>
        <dbReference type="PROSITE" id="PS50112"/>
    </source>
</evidence>
<accession>A0A2S4JGP6</accession>
<evidence type="ECO:0000313" key="10">
    <source>
        <dbReference type="EMBL" id="POQ98683.1"/>
    </source>
</evidence>
<protein>
    <recommendedName>
        <fullName evidence="2">histidine kinase</fullName>
        <ecNumber evidence="2">2.7.13.3</ecNumber>
    </recommendedName>
</protein>
<dbReference type="RefSeq" id="WP_103681021.1">
    <property type="nucleotide sequence ID" value="NZ_LPWH01000118.1"/>
</dbReference>
<keyword evidence="11" id="KW-1185">Reference proteome</keyword>
<dbReference type="SMART" id="SM00091">
    <property type="entry name" value="PAS"/>
    <property type="match status" value="1"/>
</dbReference>
<dbReference type="GO" id="GO:0005524">
    <property type="term" value="F:ATP binding"/>
    <property type="evidence" value="ECO:0007669"/>
    <property type="project" value="UniProtKB-KW"/>
</dbReference>
<dbReference type="InterPro" id="IPR003594">
    <property type="entry name" value="HATPase_dom"/>
</dbReference>
<evidence type="ECO:0000256" key="2">
    <source>
        <dbReference type="ARBA" id="ARBA00012438"/>
    </source>
</evidence>
<dbReference type="InterPro" id="IPR035965">
    <property type="entry name" value="PAS-like_dom_sf"/>
</dbReference>
<keyword evidence="4" id="KW-0808">Transferase</keyword>
<dbReference type="InterPro" id="IPR005467">
    <property type="entry name" value="His_kinase_dom"/>
</dbReference>
<dbReference type="GO" id="GO:0004673">
    <property type="term" value="F:protein histidine kinase activity"/>
    <property type="evidence" value="ECO:0007669"/>
    <property type="project" value="UniProtKB-EC"/>
</dbReference>
<feature type="domain" description="PAS" evidence="9">
    <location>
        <begin position="139"/>
        <end position="209"/>
    </location>
</feature>
<gene>
    <name evidence="10" type="ORF">AU468_12535</name>
</gene>
<name>A0A2S4JGP6_9SPIO</name>
<keyword evidence="7" id="KW-0067">ATP-binding</keyword>
<dbReference type="SMART" id="SM00387">
    <property type="entry name" value="HATPase_c"/>
    <property type="match status" value="1"/>
</dbReference>
<evidence type="ECO:0000256" key="3">
    <source>
        <dbReference type="ARBA" id="ARBA00022553"/>
    </source>
</evidence>
<dbReference type="InterPro" id="IPR011495">
    <property type="entry name" value="Sig_transdc_His_kin_sub2_dim/P"/>
</dbReference>
<dbReference type="SUPFAM" id="SSF55874">
    <property type="entry name" value="ATPase domain of HSP90 chaperone/DNA topoisomerase II/histidine kinase"/>
    <property type="match status" value="1"/>
</dbReference>
<dbReference type="SUPFAM" id="SSF55785">
    <property type="entry name" value="PYP-like sensor domain (PAS domain)"/>
    <property type="match status" value="1"/>
</dbReference>
<evidence type="ECO:0000256" key="6">
    <source>
        <dbReference type="ARBA" id="ARBA00022777"/>
    </source>
</evidence>
<evidence type="ECO:0000256" key="5">
    <source>
        <dbReference type="ARBA" id="ARBA00022741"/>
    </source>
</evidence>
<proteinExistence type="predicted"/>
<evidence type="ECO:0000256" key="1">
    <source>
        <dbReference type="ARBA" id="ARBA00000085"/>
    </source>
</evidence>
<dbReference type="Pfam" id="PF02518">
    <property type="entry name" value="HATPase_c"/>
    <property type="match status" value="1"/>
</dbReference>
<dbReference type="NCBIfam" id="TIGR00229">
    <property type="entry name" value="sensory_box"/>
    <property type="match status" value="1"/>
</dbReference>
<reference evidence="11" key="1">
    <citation type="submission" date="2015-12" db="EMBL/GenBank/DDBJ databases">
        <authorList>
            <person name="Lodha T.D."/>
            <person name="Chintalapati S."/>
            <person name="Chintalapati V.R."/>
            <person name="Sravanthi T."/>
        </authorList>
    </citation>
    <scope>NUCLEOTIDE SEQUENCE [LARGE SCALE GENOMIC DNA]</scope>
    <source>
        <strain evidence="11">JC133</strain>
    </source>
</reference>
<dbReference type="CDD" id="cd00130">
    <property type="entry name" value="PAS"/>
    <property type="match status" value="1"/>
</dbReference>
<sequence>MRTDNHPLLLILCAREEQAGHLQTLLDSLGYLVRVDPRGEETLTAGRPLCGEGRAADLVLLDVRGARDLGGPDLLKGLLQACQGHPLVRLVSGDEDPRNLPDEALFQGCLEFTAGPAVANHTLNLTRELFRDQQRALALAERKEAILRALPDPVFVISREGKFLEVFAARPEILAVPPEALQGITLADLFDAGEEERILDIIALALASGETQIFEYEIGIAGALRCFEAQITRCDAAAETVLAVAHDITERREDDQTIKALLEEKELLLREVHHRIKNNMAIMTGILALQEGATENPEAARILSDARGRLQSMAVLYEQLYGSPDFRRVSARGYLESLVESIGEALPVPPGIELTITADDTVVESRTLAVAGIIANELVTNALKHAFPRKESGRITLRFVAPPDGDSITLQVEDDGVGLPPELDPEESSGFGFSLVRLLADQEKASLEITRTGGTCLTVTFPQRTTPGHP</sequence>
<dbReference type="EMBL" id="LPWH01000118">
    <property type="protein sequence ID" value="POQ98683.1"/>
    <property type="molecule type" value="Genomic_DNA"/>
</dbReference>
<keyword evidence="5" id="KW-0547">Nucleotide-binding</keyword>
<comment type="catalytic activity">
    <reaction evidence="1">
        <text>ATP + protein L-histidine = ADP + protein N-phospho-L-histidine.</text>
        <dbReference type="EC" id="2.7.13.3"/>
    </reaction>
</comment>
<dbReference type="OrthoDB" id="9767435at2"/>
<dbReference type="Pfam" id="PF07568">
    <property type="entry name" value="HisKA_2"/>
    <property type="match status" value="1"/>
</dbReference>
<dbReference type="Pfam" id="PF08448">
    <property type="entry name" value="PAS_4"/>
    <property type="match status" value="1"/>
</dbReference>
<evidence type="ECO:0000256" key="7">
    <source>
        <dbReference type="ARBA" id="ARBA00022840"/>
    </source>
</evidence>
<dbReference type="InterPro" id="IPR013656">
    <property type="entry name" value="PAS_4"/>
</dbReference>
<dbReference type="PROSITE" id="PS50112">
    <property type="entry name" value="PAS"/>
    <property type="match status" value="1"/>
</dbReference>
<keyword evidence="3" id="KW-0597">Phosphoprotein</keyword>
<evidence type="ECO:0000256" key="4">
    <source>
        <dbReference type="ARBA" id="ARBA00022679"/>
    </source>
</evidence>
<dbReference type="InterPro" id="IPR000014">
    <property type="entry name" value="PAS"/>
</dbReference>
<dbReference type="Proteomes" id="UP000237350">
    <property type="component" value="Unassembled WGS sequence"/>
</dbReference>
<comment type="caution">
    <text evidence="10">The sequence shown here is derived from an EMBL/GenBank/DDBJ whole genome shotgun (WGS) entry which is preliminary data.</text>
</comment>
<dbReference type="AlphaFoldDB" id="A0A2S4JGP6"/>
<dbReference type="Gene3D" id="3.30.450.20">
    <property type="entry name" value="PAS domain"/>
    <property type="match status" value="1"/>
</dbReference>
<dbReference type="PANTHER" id="PTHR41523">
    <property type="entry name" value="TWO-COMPONENT SYSTEM SENSOR PROTEIN"/>
    <property type="match status" value="1"/>
</dbReference>
<keyword evidence="6" id="KW-0418">Kinase</keyword>
<organism evidence="10 11">
    <name type="scientific">Alkalispirochaeta sphaeroplastigenens</name>
    <dbReference type="NCBI Taxonomy" id="1187066"/>
    <lineage>
        <taxon>Bacteria</taxon>
        <taxon>Pseudomonadati</taxon>
        <taxon>Spirochaetota</taxon>
        <taxon>Spirochaetia</taxon>
        <taxon>Spirochaetales</taxon>
        <taxon>Spirochaetaceae</taxon>
        <taxon>Alkalispirochaeta</taxon>
    </lineage>
</organism>
<dbReference type="EC" id="2.7.13.3" evidence="2"/>